<keyword evidence="2" id="KW-1185">Reference proteome</keyword>
<name>A0ABX5NUQ7_9HYPH</name>
<proteinExistence type="predicted"/>
<dbReference type="EMBL" id="QJRY01000001">
    <property type="protein sequence ID" value="PYB76900.1"/>
    <property type="molecule type" value="Genomic_DNA"/>
</dbReference>
<accession>A0ABX5NUQ7</accession>
<evidence type="ECO:0000313" key="1">
    <source>
        <dbReference type="EMBL" id="PYB76900.1"/>
    </source>
</evidence>
<evidence type="ECO:0000313" key="2">
    <source>
        <dbReference type="Proteomes" id="UP000247536"/>
    </source>
</evidence>
<sequence>MTDDDTLALSVDLDGSAALAVLDDLESRSARFGRALTSALAGAVTGGKGLEEVLRTVGLRLSDIALSAGLKPLENLLGQAAGGLLDGLTTGLGSALGTGVAAYSKGGVPGRVTPFADGGVVAQPTYFSMAGGTGLMGEAGAEAILPLKRGADGALGVASDGAGAGTVIHFQVTATDAASFARSEGQITAMLARSVTRGRRGM</sequence>
<reference evidence="1 2" key="1">
    <citation type="submission" date="2018-06" db="EMBL/GenBank/DDBJ databases">
        <title>Rhizobium wuzhouense sp. nov., isolated from roots of Oryza officinalis.</title>
        <authorList>
            <person name="Yuan T."/>
        </authorList>
    </citation>
    <scope>NUCLEOTIDE SEQUENCE [LARGE SCALE GENOMIC DNA]</scope>
    <source>
        <strain evidence="1 2">W44</strain>
    </source>
</reference>
<protein>
    <submittedName>
        <fullName evidence="1">Phage tail protein</fullName>
    </submittedName>
</protein>
<dbReference type="RefSeq" id="WP_110789333.1">
    <property type="nucleotide sequence ID" value="NZ_QJRY01000001.1"/>
</dbReference>
<comment type="caution">
    <text evidence="1">The sequence shown here is derived from an EMBL/GenBank/DDBJ whole genome shotgun (WGS) entry which is preliminary data.</text>
</comment>
<organism evidence="1 2">
    <name type="scientific">Rhizobium wuzhouense</name>
    <dbReference type="NCBI Taxonomy" id="1986026"/>
    <lineage>
        <taxon>Bacteria</taxon>
        <taxon>Pseudomonadati</taxon>
        <taxon>Pseudomonadota</taxon>
        <taxon>Alphaproteobacteria</taxon>
        <taxon>Hyphomicrobiales</taxon>
        <taxon>Rhizobiaceae</taxon>
        <taxon>Rhizobium/Agrobacterium group</taxon>
        <taxon>Rhizobium</taxon>
    </lineage>
</organism>
<dbReference type="Proteomes" id="UP000247536">
    <property type="component" value="Unassembled WGS sequence"/>
</dbReference>
<gene>
    <name evidence="1" type="ORF">DMY87_00415</name>
</gene>